<dbReference type="Pfam" id="PF02624">
    <property type="entry name" value="YcaO"/>
    <property type="match status" value="1"/>
</dbReference>
<protein>
    <submittedName>
        <fullName evidence="2">YcaO-like family protein</fullName>
    </submittedName>
</protein>
<name>A0AB39NXL0_9ACTN</name>
<evidence type="ECO:0000259" key="1">
    <source>
        <dbReference type="PROSITE" id="PS51664"/>
    </source>
</evidence>
<dbReference type="RefSeq" id="WP_369228969.1">
    <property type="nucleotide sequence ID" value="NZ_CP163435.1"/>
</dbReference>
<accession>A0AB39NXL0</accession>
<organism evidence="2">
    <name type="scientific">Streptomyces sp. R21</name>
    <dbReference type="NCBI Taxonomy" id="3238627"/>
    <lineage>
        <taxon>Bacteria</taxon>
        <taxon>Bacillati</taxon>
        <taxon>Actinomycetota</taxon>
        <taxon>Actinomycetes</taxon>
        <taxon>Kitasatosporales</taxon>
        <taxon>Streptomycetaceae</taxon>
        <taxon>Streptomyces</taxon>
    </lineage>
</organism>
<gene>
    <name evidence="2" type="ORF">AB5J56_00735</name>
</gene>
<dbReference type="Gene3D" id="3.30.160.660">
    <property type="match status" value="1"/>
</dbReference>
<dbReference type="InterPro" id="IPR003776">
    <property type="entry name" value="YcaO-like_dom"/>
</dbReference>
<dbReference type="PANTHER" id="PTHR37809:SF1">
    <property type="entry name" value="RIBOSOMAL PROTEIN S12 METHYLTHIOTRANSFERASE ACCESSORY FACTOR YCAO"/>
    <property type="match status" value="1"/>
</dbReference>
<proteinExistence type="predicted"/>
<feature type="domain" description="YcaO" evidence="1">
    <location>
        <begin position="63"/>
        <end position="390"/>
    </location>
</feature>
<evidence type="ECO:0000313" key="2">
    <source>
        <dbReference type="EMBL" id="XDQ23338.1"/>
    </source>
</evidence>
<dbReference type="EMBL" id="CP163435">
    <property type="protein sequence ID" value="XDQ23338.1"/>
    <property type="molecule type" value="Genomic_DNA"/>
</dbReference>
<sequence>MRTMYFDGTHRTRHPAQTWAAIRPLLARYGITRVADVTGLDDLGIPVTMAVRPLARTLSVAQGKGLTLDAARVSGALEAIEAWHAECAVPTVFVRQAAAVDLDLPYAVTDLEHHAGSLVTERTCMDWVPARSAADGGRVLVPESAVRLGRQLHDDWRLHLPSASTNGLASGNTPSEAIVHALGEVIERHVLSTVTDRPARAQLLDPASVEEPRLATLLEKLRAARVWMELWHLPNTFQVPVMSCHLWREDQAAVVAGGSGAHLDPAVALSRAITEAAQTRLTLITGTREDTAPAAYRCGSHHGPRPATLAALPWPDATRHYSEPVADHEEQAALLTARITDVTGTAPLVVDLTWGPHSQTEISAVKVLAPGLRYDTRHTVPRPRPGTEAT</sequence>
<dbReference type="AlphaFoldDB" id="A0AB39NXL0"/>
<reference evidence="2" key="1">
    <citation type="submission" date="2024-07" db="EMBL/GenBank/DDBJ databases">
        <authorList>
            <person name="Yu S.T."/>
        </authorList>
    </citation>
    <scope>NUCLEOTIDE SEQUENCE</scope>
    <source>
        <strain evidence="2">R21</strain>
    </source>
</reference>
<dbReference type="PANTHER" id="PTHR37809">
    <property type="entry name" value="RIBOSOMAL PROTEIN S12 METHYLTHIOTRANSFERASE ACCESSORY FACTOR YCAO"/>
    <property type="match status" value="1"/>
</dbReference>
<dbReference type="PROSITE" id="PS51664">
    <property type="entry name" value="YCAO"/>
    <property type="match status" value="1"/>
</dbReference>
<dbReference type="NCBIfam" id="TIGR00702">
    <property type="entry name" value="YcaO-type kinase domain"/>
    <property type="match status" value="1"/>
</dbReference>